<evidence type="ECO:0000256" key="4">
    <source>
        <dbReference type="RuleBase" id="RU362026"/>
    </source>
</evidence>
<accession>A0A3G1B2U4</accession>
<dbReference type="Gene3D" id="3.40.50.150">
    <property type="entry name" value="Vaccinia Virus protein VP39"/>
    <property type="match status" value="1"/>
</dbReference>
<dbReference type="KEGG" id="tah:SU86_008950"/>
<dbReference type="GO" id="GO:0032259">
    <property type="term" value="P:methylation"/>
    <property type="evidence" value="ECO:0007669"/>
    <property type="project" value="UniProtKB-KW"/>
</dbReference>
<dbReference type="STRING" id="1603555.SU86_008950"/>
<dbReference type="PRINTS" id="PR00508">
    <property type="entry name" value="S21N4MTFRASE"/>
</dbReference>
<proteinExistence type="inferred from homology"/>
<evidence type="ECO:0000259" key="5">
    <source>
        <dbReference type="Pfam" id="PF01555"/>
    </source>
</evidence>
<sequence>MNKIAQNQIYNVNCIDGMKLLPQSKIDLIVTDPPFAIDFKATKQNYNRTASRVMQGYNEIKQKDYYDFSVKWMEQAFRILKESGSMYVFSGWNNLKDILSALDDVGFVTINHIIWKYQFGVVTKTKFVTSHYHCVYVCKNPKKRKFYPFVRFGKNQKTSEGRSLHYKDKEDVWDIKREYWTGDQKTPTKLPAEVIKKILQYSSKEGDLVCDPFLGSGQVAVVSKQINRNYLGFEIVKKYHDFAKKRLEQNLYRLKA</sequence>
<dbReference type="GO" id="GO:0008170">
    <property type="term" value="F:N-methyltransferase activity"/>
    <property type="evidence" value="ECO:0007669"/>
    <property type="project" value="InterPro"/>
</dbReference>
<dbReference type="GeneID" id="24874689"/>
<dbReference type="OrthoDB" id="38200at2157"/>
<dbReference type="PROSITE" id="PS00092">
    <property type="entry name" value="N6_MTASE"/>
    <property type="match status" value="1"/>
</dbReference>
<dbReference type="PANTHER" id="PTHR13370">
    <property type="entry name" value="RNA METHYLASE-RELATED"/>
    <property type="match status" value="1"/>
</dbReference>
<dbReference type="SUPFAM" id="SSF53335">
    <property type="entry name" value="S-adenosyl-L-methionine-dependent methyltransferases"/>
    <property type="match status" value="1"/>
</dbReference>
<keyword evidence="7" id="KW-1185">Reference proteome</keyword>
<name>A0A3G1B2U4_9ARCH</name>
<gene>
    <name evidence="6" type="ORF">SU86_008950</name>
</gene>
<dbReference type="EC" id="2.1.1.113" evidence="4"/>
<protein>
    <recommendedName>
        <fullName evidence="4">Type II methyltransferase</fullName>
        <ecNumber evidence="4">2.1.1.113</ecNumber>
    </recommendedName>
    <alternativeName>
        <fullName evidence="4">N-4 cytosine-specific methyltransferase</fullName>
    </alternativeName>
</protein>
<dbReference type="Proteomes" id="UP000266745">
    <property type="component" value="Chromosome"/>
</dbReference>
<evidence type="ECO:0000256" key="2">
    <source>
        <dbReference type="ARBA" id="ARBA00022603"/>
    </source>
</evidence>
<keyword evidence="3" id="KW-0808">Transferase</keyword>
<dbReference type="InterPro" id="IPR001091">
    <property type="entry name" value="RM_Methyltransferase"/>
</dbReference>
<comment type="catalytic activity">
    <reaction evidence="4">
        <text>a 2'-deoxycytidine in DNA + S-adenosyl-L-methionine = an N(4)-methyl-2'-deoxycytidine in DNA + S-adenosyl-L-homocysteine + H(+)</text>
        <dbReference type="Rhea" id="RHEA:16857"/>
        <dbReference type="Rhea" id="RHEA-COMP:11369"/>
        <dbReference type="Rhea" id="RHEA-COMP:13674"/>
        <dbReference type="ChEBI" id="CHEBI:15378"/>
        <dbReference type="ChEBI" id="CHEBI:57856"/>
        <dbReference type="ChEBI" id="CHEBI:59789"/>
        <dbReference type="ChEBI" id="CHEBI:85452"/>
        <dbReference type="ChEBI" id="CHEBI:137933"/>
        <dbReference type="EC" id="2.1.1.113"/>
    </reaction>
</comment>
<dbReference type="RefSeq" id="WP_048187236.1">
    <property type="nucleotide sequence ID" value="NZ_CP011097.1"/>
</dbReference>
<keyword evidence="2 4" id="KW-0489">Methyltransferase</keyword>
<dbReference type="InterPro" id="IPR029063">
    <property type="entry name" value="SAM-dependent_MTases_sf"/>
</dbReference>
<comment type="similarity">
    <text evidence="1 4">Belongs to the N(4)/N(6)-methyltransferase family.</text>
</comment>
<dbReference type="InterPro" id="IPR002052">
    <property type="entry name" value="DNA_methylase_N6_adenine_CS"/>
</dbReference>
<dbReference type="EMBL" id="CP011097">
    <property type="protein sequence ID" value="AJZ76460.1"/>
    <property type="molecule type" value="Genomic_DNA"/>
</dbReference>
<evidence type="ECO:0000313" key="7">
    <source>
        <dbReference type="Proteomes" id="UP000266745"/>
    </source>
</evidence>
<reference evidence="6 7" key="1">
    <citation type="journal article" date="2016" name="Sci. Rep.">
        <title>A novel ammonia-oxidizing archaeon from wastewater treatment plant: Its enrichment, physiological and genomic characteristics.</title>
        <authorList>
            <person name="Li Y."/>
            <person name="Ding K."/>
            <person name="Wen X."/>
            <person name="Zhang B."/>
            <person name="Shen B."/>
            <person name="Yang Y."/>
        </authorList>
    </citation>
    <scope>NUCLEOTIDE SEQUENCE [LARGE SCALE GENOMIC DNA]</scope>
    <source>
        <strain evidence="6 7">SAT1</strain>
    </source>
</reference>
<dbReference type="PANTHER" id="PTHR13370:SF3">
    <property type="entry name" value="TRNA (GUANINE(10)-N2)-METHYLTRANSFERASE HOMOLOG"/>
    <property type="match status" value="1"/>
</dbReference>
<organism evidence="6 7">
    <name type="scientific">Candidatus Nitrosotenuis cloacae</name>
    <dbReference type="NCBI Taxonomy" id="1603555"/>
    <lineage>
        <taxon>Archaea</taxon>
        <taxon>Nitrososphaerota</taxon>
        <taxon>Candidatus Nitrosotenuis</taxon>
    </lineage>
</organism>
<dbReference type="GO" id="GO:0015667">
    <property type="term" value="F:site-specific DNA-methyltransferase (cytosine-N4-specific) activity"/>
    <property type="evidence" value="ECO:0007669"/>
    <property type="project" value="UniProtKB-EC"/>
</dbReference>
<evidence type="ECO:0000313" key="6">
    <source>
        <dbReference type="EMBL" id="AJZ76460.1"/>
    </source>
</evidence>
<dbReference type="InterPro" id="IPR002941">
    <property type="entry name" value="DNA_methylase_N4/N6"/>
</dbReference>
<dbReference type="GO" id="GO:0009307">
    <property type="term" value="P:DNA restriction-modification system"/>
    <property type="evidence" value="ECO:0007669"/>
    <property type="project" value="UniProtKB-KW"/>
</dbReference>
<dbReference type="AlphaFoldDB" id="A0A3G1B2U4"/>
<evidence type="ECO:0000256" key="1">
    <source>
        <dbReference type="ARBA" id="ARBA00006594"/>
    </source>
</evidence>
<keyword evidence="4" id="KW-0680">Restriction system</keyword>
<dbReference type="REBASE" id="109891">
    <property type="entry name" value="M.NclSAT1ORF8950P"/>
</dbReference>
<feature type="domain" description="DNA methylase N-4/N-6" evidence="5">
    <location>
        <begin position="26"/>
        <end position="245"/>
    </location>
</feature>
<dbReference type="Pfam" id="PF01555">
    <property type="entry name" value="N6_N4_Mtase"/>
    <property type="match status" value="1"/>
</dbReference>
<evidence type="ECO:0000256" key="3">
    <source>
        <dbReference type="ARBA" id="ARBA00022679"/>
    </source>
</evidence>
<keyword evidence="4" id="KW-0949">S-adenosyl-L-methionine</keyword>
<dbReference type="GO" id="GO:0005737">
    <property type="term" value="C:cytoplasm"/>
    <property type="evidence" value="ECO:0007669"/>
    <property type="project" value="TreeGrafter"/>
</dbReference>
<dbReference type="GO" id="GO:0003677">
    <property type="term" value="F:DNA binding"/>
    <property type="evidence" value="ECO:0007669"/>
    <property type="project" value="InterPro"/>
</dbReference>